<dbReference type="EnsemblMetazoa" id="G20870.2">
    <property type="protein sequence ID" value="G20870.2:cds"/>
    <property type="gene ID" value="G20870"/>
</dbReference>
<feature type="compositionally biased region" description="Basic and acidic residues" evidence="1">
    <location>
        <begin position="233"/>
        <end position="248"/>
    </location>
</feature>
<evidence type="ECO:0000259" key="3">
    <source>
        <dbReference type="Pfam" id="PF18738"/>
    </source>
</evidence>
<keyword evidence="6" id="KW-1185">Reference proteome</keyword>
<name>A0A8W8JTI0_MAGGI</name>
<evidence type="ECO:0000313" key="6">
    <source>
        <dbReference type="Proteomes" id="UP000005408"/>
    </source>
</evidence>
<dbReference type="SUPFAM" id="SSF52540">
    <property type="entry name" value="P-loop containing nucleoside triphosphate hydrolases"/>
    <property type="match status" value="1"/>
</dbReference>
<feature type="transmembrane region" description="Helical" evidence="2">
    <location>
        <begin position="141"/>
        <end position="165"/>
    </location>
</feature>
<dbReference type="InterPro" id="IPR049050">
    <property type="entry name" value="nSTAND3"/>
</dbReference>
<dbReference type="Pfam" id="PF18738">
    <property type="entry name" value="HEPN_DZIP3"/>
    <property type="match status" value="1"/>
</dbReference>
<evidence type="ECO:0008006" key="7">
    <source>
        <dbReference type="Google" id="ProtNLM"/>
    </source>
</evidence>
<feature type="domain" description="Novel STAND NTPase 3" evidence="4">
    <location>
        <begin position="425"/>
        <end position="575"/>
    </location>
</feature>
<feature type="compositionally biased region" description="Polar residues" evidence="1">
    <location>
        <begin position="222"/>
        <end position="231"/>
    </location>
</feature>
<dbReference type="Pfam" id="PF20720">
    <property type="entry name" value="nSTAND3"/>
    <property type="match status" value="1"/>
</dbReference>
<keyword evidence="2" id="KW-0812">Transmembrane</keyword>
<dbReference type="Proteomes" id="UP000005408">
    <property type="component" value="Unassembled WGS sequence"/>
</dbReference>
<keyword evidence="2" id="KW-0472">Membrane</keyword>
<evidence type="ECO:0000256" key="1">
    <source>
        <dbReference type="SAM" id="MobiDB-lite"/>
    </source>
</evidence>
<proteinExistence type="predicted"/>
<evidence type="ECO:0000256" key="2">
    <source>
        <dbReference type="SAM" id="Phobius"/>
    </source>
</evidence>
<evidence type="ECO:0000259" key="4">
    <source>
        <dbReference type="Pfam" id="PF20720"/>
    </source>
</evidence>
<dbReference type="InterPro" id="IPR027417">
    <property type="entry name" value="P-loop_NTPase"/>
</dbReference>
<evidence type="ECO:0000313" key="5">
    <source>
        <dbReference type="EnsemblMetazoa" id="G20870.2:cds"/>
    </source>
</evidence>
<organism evidence="5 6">
    <name type="scientific">Magallana gigas</name>
    <name type="common">Pacific oyster</name>
    <name type="synonym">Crassostrea gigas</name>
    <dbReference type="NCBI Taxonomy" id="29159"/>
    <lineage>
        <taxon>Eukaryota</taxon>
        <taxon>Metazoa</taxon>
        <taxon>Spiralia</taxon>
        <taxon>Lophotrochozoa</taxon>
        <taxon>Mollusca</taxon>
        <taxon>Bivalvia</taxon>
        <taxon>Autobranchia</taxon>
        <taxon>Pteriomorphia</taxon>
        <taxon>Ostreida</taxon>
        <taxon>Ostreoidea</taxon>
        <taxon>Ostreidae</taxon>
        <taxon>Magallana</taxon>
    </lineage>
</organism>
<feature type="domain" description="DZIP3-like HEPN" evidence="3">
    <location>
        <begin position="278"/>
        <end position="356"/>
    </location>
</feature>
<feature type="region of interest" description="Disordered" evidence="1">
    <location>
        <begin position="194"/>
        <end position="248"/>
    </location>
</feature>
<accession>A0A8W8JTI0</accession>
<keyword evidence="2" id="KW-1133">Transmembrane helix</keyword>
<dbReference type="InterPro" id="IPR041249">
    <property type="entry name" value="HEPN_DZIP3"/>
</dbReference>
<sequence>MLSTGWAAQNFLPVSVCPRDKDSWKLESDRKNCRGDTPDYLCAAIENQVGNFGEICTKFGLTPSNKCAVLNEQTHNLDSVDCKAPSGCPSKPYIPAELWQYQICYEDFYGTTISLAPTTTQDITSATTNSGLEDGGSGTGVGVVVAVVIILIIVAVAVGIMVVFYQRNQFGFRDKVQRLQKNLREYFEHGVENTADAEVGEAQGTHDPLLGQDVKENETNSEKVTNTSNTGGIKEEGQKDTNVEPPEKKKEELKELLKYLVHILKQELGVNDLKEKVVIHSKSVNEHFSEPVIKDLQSLNDINDYSRLDTSLVFTLLRNFCEGIKPPSRGWDYEPPDNETHVGADIERIRSMWNKYCDDDVQFKYLDDVYNRMKEKYGTVAVHGDDGVKKSPSKDEVNAERFDLLKDKIQSVKLNPDCLVEKGIVITENITTALKILNSRNVVILKGVIGCGKTHALMAIENHLKENGWEPAWVESENLKEEISHEKPTIHFLDNLFGRFGCSVFSQDAVNQTEEVLKEIHSSKSKTKVVIGIHTHVYDEVKKFFKLNFLQQKNITVEMDNLSEAETLLIYKEQVKSGHCTREPSCWFNAIGFQSVLDKLSKNQGHIGGPFLSLMYCNQHELFSDDAFSVNPVKTLMQHFERIRKDSPERYDCLVYLMCVQQHNLEEEPKKWAGLMSVEMTKNNLNELAKTSGFVKVNDNTASLVHELLTTVLIKSASESRVLVLPVLQMCKSDVVIQLLRPPGSTHNDLYLEYLNETNEHSKNIGKMCAYRLAKIYEKQGITHPLVTVELVHEKYVEYLKREPKELSLIRI</sequence>
<dbReference type="AlphaFoldDB" id="A0A8W8JTI0"/>
<reference evidence="5" key="1">
    <citation type="submission" date="2022-08" db="UniProtKB">
        <authorList>
            <consortium name="EnsemblMetazoa"/>
        </authorList>
    </citation>
    <scope>IDENTIFICATION</scope>
    <source>
        <strain evidence="5">05x7-T-G4-1.051#20</strain>
    </source>
</reference>
<protein>
    <recommendedName>
        <fullName evidence="7">DZIP3-like HEPN domain-containing protein</fullName>
    </recommendedName>
</protein>